<comment type="caution">
    <text evidence="2">The sequence shown here is derived from an EMBL/GenBank/DDBJ whole genome shotgun (WGS) entry which is preliminary data.</text>
</comment>
<feature type="region of interest" description="Disordered" evidence="1">
    <location>
        <begin position="385"/>
        <end position="418"/>
    </location>
</feature>
<name>A0AAV3NI99_LITER</name>
<protein>
    <submittedName>
        <fullName evidence="2">Uncharacterized protein</fullName>
    </submittedName>
</protein>
<accession>A0AAV3NI99</accession>
<dbReference type="PANTHER" id="PTHR35746:SF1">
    <property type="entry name" value="PENTATRICOPEPTIDE REPEAT (PPR) SUPERFAMILY PROTEIN"/>
    <property type="match status" value="1"/>
</dbReference>
<sequence length="701" mass="75437">MDTQHHQIKNTSLGRGSHGVHLCHKCRFPFPNAKPSAKLRRAHRKICGTIDGYKLFESDDNLAALEGGHASGEDQQIPGPMTDMGLVKDIGSSGGIGLQSNRSVCGVFSDTVAEFPDSAVSPTIEDDSKDLNKELEKLVHGDSVEGQSFGGEATAGTSENHNSAMRSIKTANLDINEQVKDQVENYNPFSEAIIEDSPVGSVGVTALHFDASPVGATRESPEPYLNEIDKQASYNLRGESLTPVADIEKESKLESKENKSLDFVTRDTLFENDNSPLKKCLDMENLEEAANLVRGDAADQNKMNKIEESDDGRKQCSKRPLEDQLAANGKRTQGADSSFLLEIFQITSSSKVHQSQVLKESPIELSELLETIEKFGGAVEKNTEVGHKHAGPEQKSSDLDLHQSDFDSRGNMEQSPFSSCMGAHKLFQEITASQGKGSGNVTGDANHVGSAVEKVEVNQNGSRLTSDSIDSSLRKVAESYLGFGTGNVTNVAGSVASADSMHVNWGPVSAVYSQSDAAASGNAGGPSEKSQAALSICKGAPECHSVKSDDFEPPSFMTLVETGNNDVPLEATPSDLSASSTEDPKAGSFPPMLNVVNESYGRKENEEIIAKASNLSTGREHTSVKSLLGKARSLNLRQPPSATQNDNISLKNTDTLVTTVESILRSELNDKKRNSPPVEIKKEKRKHWLSFVCCSSVDRDL</sequence>
<feature type="region of interest" description="Disordered" evidence="1">
    <location>
        <begin position="293"/>
        <end position="318"/>
    </location>
</feature>
<dbReference type="AlphaFoldDB" id="A0AAV3NI99"/>
<reference evidence="2 3" key="1">
    <citation type="submission" date="2024-01" db="EMBL/GenBank/DDBJ databases">
        <title>The complete chloroplast genome sequence of Lithospermum erythrorhizon: insights into the phylogenetic relationship among Boraginaceae species and the maternal lineages of purple gromwells.</title>
        <authorList>
            <person name="Okada T."/>
            <person name="Watanabe K."/>
        </authorList>
    </citation>
    <scope>NUCLEOTIDE SEQUENCE [LARGE SCALE GENOMIC DNA]</scope>
</reference>
<evidence type="ECO:0000313" key="2">
    <source>
        <dbReference type="EMBL" id="GAA0138889.1"/>
    </source>
</evidence>
<gene>
    <name evidence="2" type="ORF">LIER_00547</name>
</gene>
<dbReference type="Proteomes" id="UP001454036">
    <property type="component" value="Unassembled WGS sequence"/>
</dbReference>
<feature type="compositionally biased region" description="Basic and acidic residues" evidence="1">
    <location>
        <begin position="385"/>
        <end position="410"/>
    </location>
</feature>
<dbReference type="EMBL" id="BAABME010000042">
    <property type="protein sequence ID" value="GAA0138889.1"/>
    <property type="molecule type" value="Genomic_DNA"/>
</dbReference>
<proteinExistence type="predicted"/>
<keyword evidence="3" id="KW-1185">Reference proteome</keyword>
<feature type="compositionally biased region" description="Basic and acidic residues" evidence="1">
    <location>
        <begin position="296"/>
        <end position="318"/>
    </location>
</feature>
<organism evidence="2 3">
    <name type="scientific">Lithospermum erythrorhizon</name>
    <name type="common">Purple gromwell</name>
    <name type="synonym">Lithospermum officinale var. erythrorhizon</name>
    <dbReference type="NCBI Taxonomy" id="34254"/>
    <lineage>
        <taxon>Eukaryota</taxon>
        <taxon>Viridiplantae</taxon>
        <taxon>Streptophyta</taxon>
        <taxon>Embryophyta</taxon>
        <taxon>Tracheophyta</taxon>
        <taxon>Spermatophyta</taxon>
        <taxon>Magnoliopsida</taxon>
        <taxon>eudicotyledons</taxon>
        <taxon>Gunneridae</taxon>
        <taxon>Pentapetalae</taxon>
        <taxon>asterids</taxon>
        <taxon>lamiids</taxon>
        <taxon>Boraginales</taxon>
        <taxon>Boraginaceae</taxon>
        <taxon>Boraginoideae</taxon>
        <taxon>Lithospermeae</taxon>
        <taxon>Lithospermum</taxon>
    </lineage>
</organism>
<feature type="region of interest" description="Disordered" evidence="1">
    <location>
        <begin position="554"/>
        <end position="592"/>
    </location>
</feature>
<dbReference type="PANTHER" id="PTHR35746">
    <property type="entry name" value="PENTATRICOPEPTIDE REPEAT (PPR) SUPERFAMILY PROTEIN"/>
    <property type="match status" value="1"/>
</dbReference>
<evidence type="ECO:0000256" key="1">
    <source>
        <dbReference type="SAM" id="MobiDB-lite"/>
    </source>
</evidence>
<evidence type="ECO:0000313" key="3">
    <source>
        <dbReference type="Proteomes" id="UP001454036"/>
    </source>
</evidence>